<evidence type="ECO:0000256" key="3">
    <source>
        <dbReference type="ARBA" id="ARBA00023163"/>
    </source>
</evidence>
<dbReference type="Pfam" id="PF00440">
    <property type="entry name" value="TetR_N"/>
    <property type="match status" value="1"/>
</dbReference>
<dbReference type="RefSeq" id="WP_284254704.1">
    <property type="nucleotide sequence ID" value="NZ_BAAAQO010000004.1"/>
</dbReference>
<dbReference type="EMBL" id="BSVB01000001">
    <property type="protein sequence ID" value="GMA96041.1"/>
    <property type="molecule type" value="Genomic_DNA"/>
</dbReference>
<dbReference type="InterPro" id="IPR001647">
    <property type="entry name" value="HTH_TetR"/>
</dbReference>
<comment type="caution">
    <text evidence="6">The sequence shown here is derived from an EMBL/GenBank/DDBJ whole genome shotgun (WGS) entry which is preliminary data.</text>
</comment>
<name>A0ABQ6K5Y8_9MICO</name>
<proteinExistence type="predicted"/>
<keyword evidence="1" id="KW-0805">Transcription regulation</keyword>
<sequence>MPKVSDAHRESRRARIVAAALECFGEKGFQRTSMADIIARSGLSAGAIYLHFSGKQEIALSVGRDVLSRRLGELGTSDDGRLSDPVETMRGLLGGMVDDIIDTRVLVQLWGEATADSEMSGLVGEIFAVLQKAWLDYLTTWATHRGMPDPGAWATGAWPAVLALAQGYFVQRALVPAFDGDAYFAAVRLIAGPGLLLPKAPAQRPGRAPGDDGLVTPAT</sequence>
<evidence type="ECO:0000313" key="7">
    <source>
        <dbReference type="Proteomes" id="UP001157034"/>
    </source>
</evidence>
<reference evidence="7" key="1">
    <citation type="journal article" date="2019" name="Int. J. Syst. Evol. Microbiol.">
        <title>The Global Catalogue of Microorganisms (GCM) 10K type strain sequencing project: providing services to taxonomists for standard genome sequencing and annotation.</title>
        <authorList>
            <consortium name="The Broad Institute Genomics Platform"/>
            <consortium name="The Broad Institute Genome Sequencing Center for Infectious Disease"/>
            <person name="Wu L."/>
            <person name="Ma J."/>
        </authorList>
    </citation>
    <scope>NUCLEOTIDE SEQUENCE [LARGE SCALE GENOMIC DNA]</scope>
    <source>
        <strain evidence="7">NBRC 108894</strain>
    </source>
</reference>
<dbReference type="InterPro" id="IPR023772">
    <property type="entry name" value="DNA-bd_HTH_TetR-type_CS"/>
</dbReference>
<evidence type="ECO:0000259" key="5">
    <source>
        <dbReference type="PROSITE" id="PS50977"/>
    </source>
</evidence>
<evidence type="ECO:0000313" key="6">
    <source>
        <dbReference type="EMBL" id="GMA96041.1"/>
    </source>
</evidence>
<dbReference type="PANTHER" id="PTHR30055">
    <property type="entry name" value="HTH-TYPE TRANSCRIPTIONAL REGULATOR RUTR"/>
    <property type="match status" value="1"/>
</dbReference>
<keyword evidence="2 4" id="KW-0238">DNA-binding</keyword>
<dbReference type="PRINTS" id="PR00455">
    <property type="entry name" value="HTHTETR"/>
</dbReference>
<dbReference type="Gene3D" id="1.10.357.10">
    <property type="entry name" value="Tetracycline Repressor, domain 2"/>
    <property type="match status" value="1"/>
</dbReference>
<protein>
    <recommendedName>
        <fullName evidence="5">HTH tetR-type domain-containing protein</fullName>
    </recommendedName>
</protein>
<dbReference type="Proteomes" id="UP001157034">
    <property type="component" value="Unassembled WGS sequence"/>
</dbReference>
<organism evidence="6 7">
    <name type="scientific">Pseudolysinimonas kribbensis</name>
    <dbReference type="NCBI Taxonomy" id="433641"/>
    <lineage>
        <taxon>Bacteria</taxon>
        <taxon>Bacillati</taxon>
        <taxon>Actinomycetota</taxon>
        <taxon>Actinomycetes</taxon>
        <taxon>Micrococcales</taxon>
        <taxon>Microbacteriaceae</taxon>
        <taxon>Pseudolysinimonas</taxon>
    </lineage>
</organism>
<dbReference type="SUPFAM" id="SSF46689">
    <property type="entry name" value="Homeodomain-like"/>
    <property type="match status" value="1"/>
</dbReference>
<dbReference type="InterPro" id="IPR050109">
    <property type="entry name" value="HTH-type_TetR-like_transc_reg"/>
</dbReference>
<dbReference type="PANTHER" id="PTHR30055:SF234">
    <property type="entry name" value="HTH-TYPE TRANSCRIPTIONAL REGULATOR BETI"/>
    <property type="match status" value="1"/>
</dbReference>
<keyword evidence="7" id="KW-1185">Reference proteome</keyword>
<evidence type="ECO:0000256" key="1">
    <source>
        <dbReference type="ARBA" id="ARBA00023015"/>
    </source>
</evidence>
<evidence type="ECO:0000256" key="2">
    <source>
        <dbReference type="ARBA" id="ARBA00023125"/>
    </source>
</evidence>
<accession>A0ABQ6K5Y8</accession>
<dbReference type="InterPro" id="IPR009057">
    <property type="entry name" value="Homeodomain-like_sf"/>
</dbReference>
<keyword evidence="3" id="KW-0804">Transcription</keyword>
<dbReference type="PROSITE" id="PS50977">
    <property type="entry name" value="HTH_TETR_2"/>
    <property type="match status" value="1"/>
</dbReference>
<feature type="domain" description="HTH tetR-type" evidence="5">
    <location>
        <begin position="10"/>
        <end position="70"/>
    </location>
</feature>
<feature type="DNA-binding region" description="H-T-H motif" evidence="4">
    <location>
        <begin position="33"/>
        <end position="52"/>
    </location>
</feature>
<evidence type="ECO:0000256" key="4">
    <source>
        <dbReference type="PROSITE-ProRule" id="PRU00335"/>
    </source>
</evidence>
<gene>
    <name evidence="6" type="ORF">GCM10025881_28650</name>
</gene>
<dbReference type="PROSITE" id="PS01081">
    <property type="entry name" value="HTH_TETR_1"/>
    <property type="match status" value="1"/>
</dbReference>